<dbReference type="RefSeq" id="WP_277858599.1">
    <property type="nucleotide sequence ID" value="NZ_JARRAG010000001.1"/>
</dbReference>
<keyword evidence="1" id="KW-0812">Transmembrane</keyword>
<keyword evidence="3" id="KW-1185">Reference proteome</keyword>
<sequence length="68" mass="7756">MGAVILRGRERRWWAGFAFLGSGYLMLASAPWFADEFGSRLITTKVLMSFYNGFLAPSPVFRQPPILW</sequence>
<feature type="transmembrane region" description="Helical" evidence="1">
    <location>
        <begin position="12"/>
        <end position="34"/>
    </location>
</feature>
<protein>
    <recommendedName>
        <fullName evidence="4">Major facilitator superfamily (MFS) profile domain-containing protein</fullName>
    </recommendedName>
</protein>
<dbReference type="EMBL" id="JARRAG010000001">
    <property type="protein sequence ID" value="MDG3002235.1"/>
    <property type="molecule type" value="Genomic_DNA"/>
</dbReference>
<keyword evidence="1" id="KW-1133">Transmembrane helix</keyword>
<evidence type="ECO:0000313" key="3">
    <source>
        <dbReference type="Proteomes" id="UP001216907"/>
    </source>
</evidence>
<evidence type="ECO:0008006" key="4">
    <source>
        <dbReference type="Google" id="ProtNLM"/>
    </source>
</evidence>
<evidence type="ECO:0000313" key="2">
    <source>
        <dbReference type="EMBL" id="MDG3002235.1"/>
    </source>
</evidence>
<keyword evidence="1" id="KW-0472">Membrane</keyword>
<organism evidence="2 3">
    <name type="scientific">Paludisphaera mucosa</name>
    <dbReference type="NCBI Taxonomy" id="3030827"/>
    <lineage>
        <taxon>Bacteria</taxon>
        <taxon>Pseudomonadati</taxon>
        <taxon>Planctomycetota</taxon>
        <taxon>Planctomycetia</taxon>
        <taxon>Isosphaerales</taxon>
        <taxon>Isosphaeraceae</taxon>
        <taxon>Paludisphaera</taxon>
    </lineage>
</organism>
<proteinExistence type="predicted"/>
<comment type="caution">
    <text evidence="2">The sequence shown here is derived from an EMBL/GenBank/DDBJ whole genome shotgun (WGS) entry which is preliminary data.</text>
</comment>
<dbReference type="Proteomes" id="UP001216907">
    <property type="component" value="Unassembled WGS sequence"/>
</dbReference>
<accession>A0ABT6F3S3</accession>
<name>A0ABT6F3S3_9BACT</name>
<evidence type="ECO:0000256" key="1">
    <source>
        <dbReference type="SAM" id="Phobius"/>
    </source>
</evidence>
<reference evidence="2 3" key="1">
    <citation type="submission" date="2023-03" db="EMBL/GenBank/DDBJ databases">
        <title>Paludisphaera mucosa sp. nov. a novel planctomycete from northern fen.</title>
        <authorList>
            <person name="Ivanova A."/>
        </authorList>
    </citation>
    <scope>NUCLEOTIDE SEQUENCE [LARGE SCALE GENOMIC DNA]</scope>
    <source>
        <strain evidence="2 3">Pla2</strain>
    </source>
</reference>
<gene>
    <name evidence="2" type="ORF">PZE19_00395</name>
</gene>